<gene>
    <name evidence="2" type="ORF">FKW44_025399</name>
</gene>
<sequence length="73" mass="8382">MKKEDATSEYANYLRKHFNIPGRIESSKVICTMEKSSQEKEIEDHEDSSGDNKDVPPDSQKIQKEPNLERTGN</sequence>
<name>A0A7T8GL89_CALRO</name>
<feature type="compositionally biased region" description="Basic and acidic residues" evidence="1">
    <location>
        <begin position="36"/>
        <end position="73"/>
    </location>
</feature>
<protein>
    <submittedName>
        <fullName evidence="2">Uncharacterized protein</fullName>
    </submittedName>
</protein>
<dbReference type="EMBL" id="CP045910">
    <property type="protein sequence ID" value="QQP31714.1"/>
    <property type="molecule type" value="Genomic_DNA"/>
</dbReference>
<organism evidence="2 3">
    <name type="scientific">Caligus rogercresseyi</name>
    <name type="common">Sea louse</name>
    <dbReference type="NCBI Taxonomy" id="217165"/>
    <lineage>
        <taxon>Eukaryota</taxon>
        <taxon>Metazoa</taxon>
        <taxon>Ecdysozoa</taxon>
        <taxon>Arthropoda</taxon>
        <taxon>Crustacea</taxon>
        <taxon>Multicrustacea</taxon>
        <taxon>Hexanauplia</taxon>
        <taxon>Copepoda</taxon>
        <taxon>Siphonostomatoida</taxon>
        <taxon>Caligidae</taxon>
        <taxon>Caligus</taxon>
    </lineage>
</organism>
<reference evidence="3" key="1">
    <citation type="submission" date="2021-01" db="EMBL/GenBank/DDBJ databases">
        <title>Caligus Genome Assembly.</title>
        <authorList>
            <person name="Gallardo-Escarate C."/>
        </authorList>
    </citation>
    <scope>NUCLEOTIDE SEQUENCE [LARGE SCALE GENOMIC DNA]</scope>
</reference>
<evidence type="ECO:0000313" key="3">
    <source>
        <dbReference type="Proteomes" id="UP000595437"/>
    </source>
</evidence>
<dbReference type="AlphaFoldDB" id="A0A7T8GL89"/>
<evidence type="ECO:0000313" key="2">
    <source>
        <dbReference type="EMBL" id="QQP31714.1"/>
    </source>
</evidence>
<proteinExistence type="predicted"/>
<evidence type="ECO:0000256" key="1">
    <source>
        <dbReference type="SAM" id="MobiDB-lite"/>
    </source>
</evidence>
<dbReference type="Proteomes" id="UP000595437">
    <property type="component" value="Chromosome 21"/>
</dbReference>
<feature type="region of interest" description="Disordered" evidence="1">
    <location>
        <begin position="32"/>
        <end position="73"/>
    </location>
</feature>
<accession>A0A7T8GL89</accession>
<keyword evidence="3" id="KW-1185">Reference proteome</keyword>